<dbReference type="Proteomes" id="UP000631535">
    <property type="component" value="Unassembled WGS sequence"/>
</dbReference>
<protein>
    <recommendedName>
        <fullName evidence="4">Transposase</fullName>
    </recommendedName>
</protein>
<feature type="compositionally biased region" description="Polar residues" evidence="1">
    <location>
        <begin position="1"/>
        <end position="16"/>
    </location>
</feature>
<comment type="caution">
    <text evidence="2">The sequence shown here is derived from an EMBL/GenBank/DDBJ whole genome shotgun (WGS) entry which is preliminary data.</text>
</comment>
<sequence length="84" mass="9491">MIPSQSRMDSPCQGVSTAVELRERGRVEKESAARIHRLSKPGKTYENVRNPRVRVQVFTEETIFVHVCYGPEVSIDGGLEWASM</sequence>
<evidence type="ECO:0008006" key="4">
    <source>
        <dbReference type="Google" id="ProtNLM"/>
    </source>
</evidence>
<name>A0ABQ2LST1_9ACTN</name>
<proteinExistence type="predicted"/>
<evidence type="ECO:0000256" key="1">
    <source>
        <dbReference type="SAM" id="MobiDB-lite"/>
    </source>
</evidence>
<organism evidence="2 3">
    <name type="scientific">Streptomyces daqingensis</name>
    <dbReference type="NCBI Taxonomy" id="1472640"/>
    <lineage>
        <taxon>Bacteria</taxon>
        <taxon>Bacillati</taxon>
        <taxon>Actinomycetota</taxon>
        <taxon>Actinomycetes</taxon>
        <taxon>Kitasatosporales</taxon>
        <taxon>Streptomycetaceae</taxon>
        <taxon>Streptomyces</taxon>
    </lineage>
</organism>
<accession>A0ABQ2LST1</accession>
<feature type="region of interest" description="Disordered" evidence="1">
    <location>
        <begin position="1"/>
        <end position="23"/>
    </location>
</feature>
<gene>
    <name evidence="2" type="ORF">GCM10012287_04420</name>
</gene>
<evidence type="ECO:0000313" key="2">
    <source>
        <dbReference type="EMBL" id="GGO42769.1"/>
    </source>
</evidence>
<dbReference type="EMBL" id="BMMP01000001">
    <property type="protein sequence ID" value="GGO42769.1"/>
    <property type="molecule type" value="Genomic_DNA"/>
</dbReference>
<evidence type="ECO:0000313" key="3">
    <source>
        <dbReference type="Proteomes" id="UP000631535"/>
    </source>
</evidence>
<reference evidence="3" key="1">
    <citation type="journal article" date="2019" name="Int. J. Syst. Evol. Microbiol.">
        <title>The Global Catalogue of Microorganisms (GCM) 10K type strain sequencing project: providing services to taxonomists for standard genome sequencing and annotation.</title>
        <authorList>
            <consortium name="The Broad Institute Genomics Platform"/>
            <consortium name="The Broad Institute Genome Sequencing Center for Infectious Disease"/>
            <person name="Wu L."/>
            <person name="Ma J."/>
        </authorList>
    </citation>
    <scope>NUCLEOTIDE SEQUENCE [LARGE SCALE GENOMIC DNA]</scope>
    <source>
        <strain evidence="3">CGMCC 4.7178</strain>
    </source>
</reference>
<keyword evidence="3" id="KW-1185">Reference proteome</keyword>